<evidence type="ECO:0000313" key="3">
    <source>
        <dbReference type="Proteomes" id="UP000887116"/>
    </source>
</evidence>
<name>A0A8X6L2Y4_TRICU</name>
<proteinExistence type="predicted"/>
<feature type="non-terminal residue" evidence="2">
    <location>
        <position position="1"/>
    </location>
</feature>
<feature type="compositionally biased region" description="Low complexity" evidence="1">
    <location>
        <begin position="85"/>
        <end position="95"/>
    </location>
</feature>
<gene>
    <name evidence="2" type="ORF">TNCT_67661</name>
</gene>
<dbReference type="Proteomes" id="UP000887116">
    <property type="component" value="Unassembled WGS sequence"/>
</dbReference>
<comment type="caution">
    <text evidence="2">The sequence shown here is derived from an EMBL/GenBank/DDBJ whole genome shotgun (WGS) entry which is preliminary data.</text>
</comment>
<organism evidence="2 3">
    <name type="scientific">Trichonephila clavata</name>
    <name type="common">Joro spider</name>
    <name type="synonym">Nephila clavata</name>
    <dbReference type="NCBI Taxonomy" id="2740835"/>
    <lineage>
        <taxon>Eukaryota</taxon>
        <taxon>Metazoa</taxon>
        <taxon>Ecdysozoa</taxon>
        <taxon>Arthropoda</taxon>
        <taxon>Chelicerata</taxon>
        <taxon>Arachnida</taxon>
        <taxon>Araneae</taxon>
        <taxon>Araneomorphae</taxon>
        <taxon>Entelegynae</taxon>
        <taxon>Araneoidea</taxon>
        <taxon>Nephilidae</taxon>
        <taxon>Trichonephila</taxon>
    </lineage>
</organism>
<keyword evidence="3" id="KW-1185">Reference proteome</keyword>
<reference evidence="2" key="1">
    <citation type="submission" date="2020-07" db="EMBL/GenBank/DDBJ databases">
        <title>Multicomponent nature underlies the extraordinary mechanical properties of spider dragline silk.</title>
        <authorList>
            <person name="Kono N."/>
            <person name="Nakamura H."/>
            <person name="Mori M."/>
            <person name="Yoshida Y."/>
            <person name="Ohtoshi R."/>
            <person name="Malay A.D."/>
            <person name="Moran D.A.P."/>
            <person name="Tomita M."/>
            <person name="Numata K."/>
            <person name="Arakawa K."/>
        </authorList>
    </citation>
    <scope>NUCLEOTIDE SEQUENCE</scope>
</reference>
<dbReference type="AlphaFoldDB" id="A0A8X6L2Y4"/>
<accession>A0A8X6L2Y4</accession>
<evidence type="ECO:0000256" key="1">
    <source>
        <dbReference type="SAM" id="MobiDB-lite"/>
    </source>
</evidence>
<feature type="region of interest" description="Disordered" evidence="1">
    <location>
        <begin position="77"/>
        <end position="168"/>
    </location>
</feature>
<protein>
    <submittedName>
        <fullName evidence="2">Uncharacterized protein</fullName>
    </submittedName>
</protein>
<dbReference type="EMBL" id="BMAO01024506">
    <property type="protein sequence ID" value="GFQ95810.1"/>
    <property type="molecule type" value="Genomic_DNA"/>
</dbReference>
<sequence>TVPGVEIVVKEEQETKKVKDYREEDSRISEPEDEACAIFSAIQQDHKEKSSGTSKPEEEVSTIFSAIQKDIQKEYKRMKRKKGATSSVGSVTTGTPHTRIYSERNPNPVRSRASSRKWQGKELAATRTELLTKPWNRAKGKHIPVSETEERKQGWKGSGAEETGKRGI</sequence>
<evidence type="ECO:0000313" key="2">
    <source>
        <dbReference type="EMBL" id="GFQ95810.1"/>
    </source>
</evidence>